<dbReference type="NCBIfam" id="TIGR01891">
    <property type="entry name" value="amidohydrolases"/>
    <property type="match status" value="1"/>
</dbReference>
<dbReference type="Gene3D" id="3.30.70.360">
    <property type="match status" value="1"/>
</dbReference>
<feature type="binding site" evidence="2">
    <location>
        <position position="106"/>
    </location>
    <ligand>
        <name>Mn(2+)</name>
        <dbReference type="ChEBI" id="CHEBI:29035"/>
        <label>2</label>
    </ligand>
</feature>
<feature type="binding site" evidence="2">
    <location>
        <position position="368"/>
    </location>
    <ligand>
        <name>Mn(2+)</name>
        <dbReference type="ChEBI" id="CHEBI:29035"/>
        <label>2</label>
    </ligand>
</feature>
<evidence type="ECO:0000256" key="2">
    <source>
        <dbReference type="PIRSR" id="PIRSR005962-1"/>
    </source>
</evidence>
<name>A0A415DX52_9FIRM</name>
<dbReference type="Gene3D" id="3.40.630.10">
    <property type="entry name" value="Zn peptidases"/>
    <property type="match status" value="1"/>
</dbReference>
<dbReference type="SUPFAM" id="SSF55031">
    <property type="entry name" value="Bacterial exopeptidase dimerisation domain"/>
    <property type="match status" value="1"/>
</dbReference>
<dbReference type="CDD" id="cd03886">
    <property type="entry name" value="M20_Acy1"/>
    <property type="match status" value="1"/>
</dbReference>
<feature type="binding site" evidence="2">
    <location>
        <position position="165"/>
    </location>
    <ligand>
        <name>Mn(2+)</name>
        <dbReference type="ChEBI" id="CHEBI:29035"/>
        <label>2</label>
    </ligand>
</feature>
<dbReference type="GO" id="GO:0019877">
    <property type="term" value="P:diaminopimelate biosynthetic process"/>
    <property type="evidence" value="ECO:0007669"/>
    <property type="project" value="UniProtKB-ARBA"/>
</dbReference>
<evidence type="ECO:0000256" key="1">
    <source>
        <dbReference type="ARBA" id="ARBA00022801"/>
    </source>
</evidence>
<gene>
    <name evidence="4" type="ORF">DW099_16005</name>
</gene>
<comment type="cofactor">
    <cofactor evidence="2">
        <name>Mn(2+)</name>
        <dbReference type="ChEBI" id="CHEBI:29035"/>
    </cofactor>
    <text evidence="2">The Mn(2+) ion enhances activity.</text>
</comment>
<dbReference type="InterPro" id="IPR017439">
    <property type="entry name" value="Amidohydrolase"/>
</dbReference>
<dbReference type="PIRSF" id="PIRSF005962">
    <property type="entry name" value="Pept_M20D_amidohydro"/>
    <property type="match status" value="1"/>
</dbReference>
<dbReference type="Proteomes" id="UP000284841">
    <property type="component" value="Unassembled WGS sequence"/>
</dbReference>
<keyword evidence="1 4" id="KW-0378">Hydrolase</keyword>
<comment type="caution">
    <text evidence="4">The sequence shown here is derived from an EMBL/GenBank/DDBJ whole genome shotgun (WGS) entry which is preliminary data.</text>
</comment>
<protein>
    <submittedName>
        <fullName evidence="4">Amidohydrolase</fullName>
    </submittedName>
</protein>
<keyword evidence="5" id="KW-1185">Reference proteome</keyword>
<dbReference type="GO" id="GO:0050118">
    <property type="term" value="F:N-acetyldiaminopimelate deacetylase activity"/>
    <property type="evidence" value="ECO:0007669"/>
    <property type="project" value="UniProtKB-ARBA"/>
</dbReference>
<dbReference type="InterPro" id="IPR002933">
    <property type="entry name" value="Peptidase_M20"/>
</dbReference>
<dbReference type="InterPro" id="IPR036264">
    <property type="entry name" value="Bact_exopeptidase_dim_dom"/>
</dbReference>
<feature type="domain" description="Peptidase M20 dimerisation" evidence="3">
    <location>
        <begin position="189"/>
        <end position="281"/>
    </location>
</feature>
<dbReference type="OrthoDB" id="9776731at2"/>
<dbReference type="AlphaFoldDB" id="A0A415DX52"/>
<feature type="binding site" evidence="2">
    <location>
        <position position="140"/>
    </location>
    <ligand>
        <name>Mn(2+)</name>
        <dbReference type="ChEBI" id="CHEBI:29035"/>
        <label>2</label>
    </ligand>
</feature>
<dbReference type="FunFam" id="3.30.70.360:FF:000001">
    <property type="entry name" value="N-acetyldiaminopimelate deacetylase"/>
    <property type="match status" value="1"/>
</dbReference>
<dbReference type="PANTHER" id="PTHR11014:SF63">
    <property type="entry name" value="METALLOPEPTIDASE, PUTATIVE (AFU_ORTHOLOGUE AFUA_6G09600)-RELATED"/>
    <property type="match status" value="1"/>
</dbReference>
<dbReference type="Pfam" id="PF07687">
    <property type="entry name" value="M20_dimer"/>
    <property type="match status" value="1"/>
</dbReference>
<evidence type="ECO:0000313" key="4">
    <source>
        <dbReference type="EMBL" id="RHJ85201.1"/>
    </source>
</evidence>
<evidence type="ECO:0000313" key="5">
    <source>
        <dbReference type="Proteomes" id="UP000284841"/>
    </source>
</evidence>
<keyword evidence="2" id="KW-0479">Metal-binding</keyword>
<dbReference type="EMBL" id="QRMS01000005">
    <property type="protein sequence ID" value="RHJ85201.1"/>
    <property type="molecule type" value="Genomic_DNA"/>
</dbReference>
<keyword evidence="2" id="KW-0464">Manganese</keyword>
<sequence>MLDTILAKAEAVFEDIVEIRREIHRHPELGKEEIKTSSLIKEQLAKYGVDEILAPDGTSVIGVVKGRKGSGRCIGIRCDMDALPVLEATGLPFSSENSGVMHACGHDLHTAMMLGNAKILADMREEFAGTVKLIFEASEEKQPGGARAIIDSGTVDDVDVFLAMHVLPTEDGLGKVGLKKGSVTTSADEVYITVHGKSGHGSQPQEAKDAILAASQINILLQQIQARNINPLDTCIFSINSFHGGVATNIIAGQCKMAGAMRAYTEEARAIATEKIYDICAGVEKVSGCAIDAEVIKGYDACINDDKIVDALASAFEGTLGPESYYFMKEPLGFSEDYSFFGSMTGKPSVLMFLNAGHALGMEVSTLHSPDCTFDEAAMQHGMAAMTHSVLALLRKMM</sequence>
<reference evidence="4 5" key="1">
    <citation type="submission" date="2018-08" db="EMBL/GenBank/DDBJ databases">
        <title>A genome reference for cultivated species of the human gut microbiota.</title>
        <authorList>
            <person name="Zou Y."/>
            <person name="Xue W."/>
            <person name="Luo G."/>
        </authorList>
    </citation>
    <scope>NUCLEOTIDE SEQUENCE [LARGE SCALE GENOMIC DNA]</scope>
    <source>
        <strain evidence="4 5">AM07-24</strain>
    </source>
</reference>
<dbReference type="SUPFAM" id="SSF53187">
    <property type="entry name" value="Zn-dependent exopeptidases"/>
    <property type="match status" value="1"/>
</dbReference>
<dbReference type="STRING" id="1776384.GCA_900086585_00208"/>
<dbReference type="PANTHER" id="PTHR11014">
    <property type="entry name" value="PEPTIDASE M20 FAMILY MEMBER"/>
    <property type="match status" value="1"/>
</dbReference>
<dbReference type="Pfam" id="PF01546">
    <property type="entry name" value="Peptidase_M20"/>
    <property type="match status" value="1"/>
</dbReference>
<organism evidence="4 5">
    <name type="scientific">Emergencia timonensis</name>
    <dbReference type="NCBI Taxonomy" id="1776384"/>
    <lineage>
        <taxon>Bacteria</taxon>
        <taxon>Bacillati</taxon>
        <taxon>Bacillota</taxon>
        <taxon>Clostridia</taxon>
        <taxon>Peptostreptococcales</taxon>
        <taxon>Anaerovoracaceae</taxon>
        <taxon>Emergencia</taxon>
    </lineage>
</organism>
<evidence type="ECO:0000259" key="3">
    <source>
        <dbReference type="Pfam" id="PF07687"/>
    </source>
</evidence>
<feature type="binding site" evidence="2">
    <location>
        <position position="104"/>
    </location>
    <ligand>
        <name>Mn(2+)</name>
        <dbReference type="ChEBI" id="CHEBI:29035"/>
        <label>2</label>
    </ligand>
</feature>
<dbReference type="GO" id="GO:0046872">
    <property type="term" value="F:metal ion binding"/>
    <property type="evidence" value="ECO:0007669"/>
    <property type="project" value="UniProtKB-KW"/>
</dbReference>
<dbReference type="InterPro" id="IPR011650">
    <property type="entry name" value="Peptidase_M20_dimer"/>
</dbReference>
<accession>A0A415DX52</accession>
<proteinExistence type="predicted"/>